<keyword evidence="4" id="KW-0704">Schiff base</keyword>
<proteinExistence type="predicted"/>
<evidence type="ECO:0000313" key="5">
    <source>
        <dbReference type="EMBL" id="BBE41950.1"/>
    </source>
</evidence>
<sequence>MLSTGTRLAVSVAPRSVDEISVLYSEAISTGADLVEVRLDALRPPEPGSITDVLGGLDCARLMLTYRSREEGGLGGSIDGPALDLLEGASDACPGSLMDAEISGIRRLGALRDLVLSRRDSVVVSRHYAAMLSIEDAASEYHEMADLGRYVKLVFPASSPIDNLLPISLYNALGPGSLISFCTGVHGTISRLMSAALGAPIAYTSLPGRPLAEGQLPPGEFASLVEAMISSMDRRWRTII</sequence>
<evidence type="ECO:0000256" key="4">
    <source>
        <dbReference type="ARBA" id="ARBA00023270"/>
    </source>
</evidence>
<organism evidence="5 6">
    <name type="scientific">Conexivisphaera calida</name>
    <dbReference type="NCBI Taxonomy" id="1874277"/>
    <lineage>
        <taxon>Archaea</taxon>
        <taxon>Nitrososphaerota</taxon>
        <taxon>Conexivisphaeria</taxon>
        <taxon>Conexivisphaerales</taxon>
        <taxon>Conexivisphaeraceae</taxon>
        <taxon>Conexivisphaera</taxon>
    </lineage>
</organism>
<dbReference type="GO" id="GO:0003855">
    <property type="term" value="F:3-dehydroquinate dehydratase activity"/>
    <property type="evidence" value="ECO:0007669"/>
    <property type="project" value="UniProtKB-EC"/>
</dbReference>
<keyword evidence="3 5" id="KW-0456">Lyase</keyword>
<keyword evidence="6" id="KW-1185">Reference proteome</keyword>
<comment type="catalytic activity">
    <reaction evidence="1">
        <text>3-dehydroquinate = 3-dehydroshikimate + H2O</text>
        <dbReference type="Rhea" id="RHEA:21096"/>
        <dbReference type="ChEBI" id="CHEBI:15377"/>
        <dbReference type="ChEBI" id="CHEBI:16630"/>
        <dbReference type="ChEBI" id="CHEBI:32364"/>
        <dbReference type="EC" id="4.2.1.10"/>
    </reaction>
</comment>
<dbReference type="Proteomes" id="UP000509448">
    <property type="component" value="Chromosome"/>
</dbReference>
<dbReference type="PANTHER" id="PTHR43699:SF1">
    <property type="entry name" value="3-DEHYDROQUINATE DEHYDRATASE"/>
    <property type="match status" value="1"/>
</dbReference>
<protein>
    <recommendedName>
        <fullName evidence="2">3-dehydroquinate dehydratase</fullName>
        <ecNumber evidence="2">4.2.1.10</ecNumber>
    </recommendedName>
</protein>
<dbReference type="InterPro" id="IPR050146">
    <property type="entry name" value="Type-I_3-dehydroquinase"/>
</dbReference>
<evidence type="ECO:0000256" key="3">
    <source>
        <dbReference type="ARBA" id="ARBA00023239"/>
    </source>
</evidence>
<accession>A0A4V0P1J6</accession>
<dbReference type="GO" id="GO:0046279">
    <property type="term" value="P:3,4-dihydroxybenzoate biosynthetic process"/>
    <property type="evidence" value="ECO:0007669"/>
    <property type="project" value="TreeGrafter"/>
</dbReference>
<evidence type="ECO:0000313" key="6">
    <source>
        <dbReference type="Proteomes" id="UP000509448"/>
    </source>
</evidence>
<dbReference type="EC" id="4.2.1.10" evidence="2"/>
<dbReference type="Gene3D" id="3.20.20.70">
    <property type="entry name" value="Aldolase class I"/>
    <property type="match status" value="1"/>
</dbReference>
<dbReference type="Pfam" id="PF01487">
    <property type="entry name" value="DHquinase_I"/>
    <property type="match status" value="1"/>
</dbReference>
<dbReference type="InterPro" id="IPR013785">
    <property type="entry name" value="Aldolase_TIM"/>
</dbReference>
<dbReference type="KEGG" id="ccai:NAS2_0561"/>
<dbReference type="CDD" id="cd00502">
    <property type="entry name" value="DHQase_I"/>
    <property type="match status" value="1"/>
</dbReference>
<dbReference type="InterPro" id="IPR001381">
    <property type="entry name" value="DHquinase_I"/>
</dbReference>
<dbReference type="PANTHER" id="PTHR43699">
    <property type="entry name" value="3-DEHYDROQUINATE DEHYDRATASE"/>
    <property type="match status" value="1"/>
</dbReference>
<dbReference type="EMBL" id="AP018732">
    <property type="protein sequence ID" value="BBE41950.1"/>
    <property type="molecule type" value="Genomic_DNA"/>
</dbReference>
<reference evidence="5 6" key="1">
    <citation type="journal article" date="2019" name="ISME J.">
        <title>Isolation and characterization of a thermophilic sulfur- and iron-reducing thaumarchaeote from a terrestrial acidic hot spring.</title>
        <authorList>
            <person name="Kato S."/>
            <person name="Itoh T."/>
            <person name="Yuki M."/>
            <person name="Nagamori M."/>
            <person name="Ohnishi M."/>
            <person name="Uematsu K."/>
            <person name="Suzuki K."/>
            <person name="Takashina T."/>
            <person name="Ohkuma M."/>
        </authorList>
    </citation>
    <scope>NUCLEOTIDE SEQUENCE [LARGE SCALE GENOMIC DNA]</scope>
    <source>
        <strain evidence="5 6">NAS-02</strain>
    </source>
</reference>
<evidence type="ECO:0000256" key="2">
    <source>
        <dbReference type="ARBA" id="ARBA00012060"/>
    </source>
</evidence>
<gene>
    <name evidence="5" type="ORF">NAS2_0561</name>
</gene>
<name>A0A4V0P1J6_9ARCH</name>
<dbReference type="SUPFAM" id="SSF51569">
    <property type="entry name" value="Aldolase"/>
    <property type="match status" value="1"/>
</dbReference>
<dbReference type="AlphaFoldDB" id="A0A4V0P1J6"/>
<evidence type="ECO:0000256" key="1">
    <source>
        <dbReference type="ARBA" id="ARBA00001864"/>
    </source>
</evidence>